<feature type="transmembrane region" description="Helical" evidence="1">
    <location>
        <begin position="106"/>
        <end position="128"/>
    </location>
</feature>
<evidence type="ECO:0000313" key="4">
    <source>
        <dbReference type="EMBL" id="SFI89778.1"/>
    </source>
</evidence>
<protein>
    <submittedName>
        <fullName evidence="3 4">Membrane protein</fullName>
    </submittedName>
</protein>
<dbReference type="STRING" id="351675.SAMN05421680_104109"/>
<accession>A0A1I3LYF7</accession>
<dbReference type="EMBL" id="NITY01000002">
    <property type="protein sequence ID" value="PHM45342.1"/>
    <property type="molecule type" value="Genomic_DNA"/>
</dbReference>
<keyword evidence="1" id="KW-0812">Transmembrane</keyword>
<proteinExistence type="predicted"/>
<dbReference type="Pfam" id="PF05232">
    <property type="entry name" value="BTP"/>
    <property type="match status" value="2"/>
</dbReference>
<dbReference type="AlphaFoldDB" id="A0A1I3LYF7"/>
<dbReference type="EMBL" id="FORG01000004">
    <property type="protein sequence ID" value="SFI89778.1"/>
    <property type="molecule type" value="Genomic_DNA"/>
</dbReference>
<evidence type="ECO:0000259" key="2">
    <source>
        <dbReference type="Pfam" id="PF05232"/>
    </source>
</evidence>
<evidence type="ECO:0000313" key="5">
    <source>
        <dbReference type="Proteomes" id="UP000198919"/>
    </source>
</evidence>
<dbReference type="OrthoDB" id="1631120at2"/>
<feature type="transmembrane region" description="Helical" evidence="1">
    <location>
        <begin position="80"/>
        <end position="100"/>
    </location>
</feature>
<dbReference type="Proteomes" id="UP000224607">
    <property type="component" value="Unassembled WGS sequence"/>
</dbReference>
<keyword evidence="1" id="KW-0472">Membrane</keyword>
<keyword evidence="1" id="KW-1133">Transmembrane helix</keyword>
<feature type="transmembrane region" description="Helical" evidence="1">
    <location>
        <begin position="7"/>
        <end position="28"/>
    </location>
</feature>
<dbReference type="InterPro" id="IPR058208">
    <property type="entry name" value="PACE"/>
</dbReference>
<dbReference type="Proteomes" id="UP000198919">
    <property type="component" value="Unassembled WGS sequence"/>
</dbReference>
<dbReference type="InterPro" id="IPR007896">
    <property type="entry name" value="BTP_bacteria"/>
</dbReference>
<organism evidence="4 5">
    <name type="scientific">Xenorhabdus mauleonii</name>
    <dbReference type="NCBI Taxonomy" id="351675"/>
    <lineage>
        <taxon>Bacteria</taxon>
        <taxon>Pseudomonadati</taxon>
        <taxon>Pseudomonadota</taxon>
        <taxon>Gammaproteobacteria</taxon>
        <taxon>Enterobacterales</taxon>
        <taxon>Morganellaceae</taxon>
        <taxon>Xenorhabdus</taxon>
    </lineage>
</organism>
<reference evidence="5" key="1">
    <citation type="submission" date="2016-10" db="EMBL/GenBank/DDBJ databases">
        <authorList>
            <person name="Varghese N."/>
            <person name="Submissions S."/>
        </authorList>
    </citation>
    <scope>NUCLEOTIDE SEQUENCE [LARGE SCALE GENOMIC DNA]</scope>
    <source>
        <strain evidence="5">DSM 17908</strain>
    </source>
</reference>
<evidence type="ECO:0000256" key="1">
    <source>
        <dbReference type="SAM" id="Phobius"/>
    </source>
</evidence>
<evidence type="ECO:0000313" key="3">
    <source>
        <dbReference type="EMBL" id="PHM45342.1"/>
    </source>
</evidence>
<sequence length="147" mass="16765">MQGIKRKIVFISAYEIIGMVTSSLGMAFLSGNSTSTTAPLAVAITTIAVTWNFIFNTLFEYWEARQISRTRTFRRRLIHAVLFQLTLVTFLIPLMSWWLSITLLEALILDIAFIIYVPIYTFAFNWAFDKIFGLPASALPQENMANQ</sequence>
<dbReference type="NCBIfam" id="NF033664">
    <property type="entry name" value="PACE_transport"/>
    <property type="match status" value="1"/>
</dbReference>
<gene>
    <name evidence="4" type="ORF">SAMN05421680_104109</name>
    <name evidence="3" type="ORF">Xmau_00992</name>
</gene>
<keyword evidence="6" id="KW-1185">Reference proteome</keyword>
<evidence type="ECO:0000313" key="6">
    <source>
        <dbReference type="Proteomes" id="UP000224607"/>
    </source>
</evidence>
<reference evidence="3 6" key="3">
    <citation type="journal article" date="2017" name="Nat. Microbiol.">
        <title>Natural product diversity associated with the nematode symbionts Photorhabdus and Xenorhabdus.</title>
        <authorList>
            <person name="Tobias N.J."/>
            <person name="Wolff H."/>
            <person name="Djahanschiri B."/>
            <person name="Grundmann F."/>
            <person name="Kronenwerth M."/>
            <person name="Shi Y.M."/>
            <person name="Simonyi S."/>
            <person name="Grun P."/>
            <person name="Shapiro-Ilan D."/>
            <person name="Pidot S.J."/>
            <person name="Stinear T.P."/>
            <person name="Ebersberger I."/>
            <person name="Bode H.B."/>
        </authorList>
    </citation>
    <scope>NUCLEOTIDE SEQUENCE [LARGE SCALE GENOMIC DNA]</scope>
    <source>
        <strain evidence="3 6">DSM 17908</strain>
    </source>
</reference>
<name>A0A1I3LYF7_9GAMM</name>
<feature type="domain" description="Chlorhexidine efflux transporter" evidence="2">
    <location>
        <begin position="3"/>
        <end position="65"/>
    </location>
</feature>
<reference evidence="4" key="2">
    <citation type="submission" date="2016-10" db="EMBL/GenBank/DDBJ databases">
        <authorList>
            <person name="de Groot N.N."/>
        </authorList>
    </citation>
    <scope>NUCLEOTIDE SEQUENCE [LARGE SCALE GENOMIC DNA]</scope>
    <source>
        <strain evidence="4">DSM 17908</strain>
    </source>
</reference>
<feature type="domain" description="Chlorhexidine efflux transporter" evidence="2">
    <location>
        <begin position="71"/>
        <end position="133"/>
    </location>
</feature>
<dbReference type="RefSeq" id="WP_092508700.1">
    <property type="nucleotide sequence ID" value="NZ_CAWNQB010000012.1"/>
</dbReference>
<feature type="transmembrane region" description="Helical" evidence="1">
    <location>
        <begin position="40"/>
        <end position="59"/>
    </location>
</feature>